<gene>
    <name evidence="1" type="ORF">D5281_07175</name>
</gene>
<reference evidence="1" key="1">
    <citation type="submission" date="2018-09" db="EMBL/GenBank/DDBJ databases">
        <title>Murine metabolic-syndrome-specific gut microbial biobank.</title>
        <authorList>
            <person name="Liu C."/>
        </authorList>
    </citation>
    <scope>NUCLEOTIDE SEQUENCE</scope>
    <source>
        <strain evidence="1">D42-62</strain>
    </source>
</reference>
<dbReference type="EMBL" id="QZDT01000008">
    <property type="protein sequence ID" value="NBJ92384.1"/>
    <property type="molecule type" value="Genomic_DNA"/>
</dbReference>
<accession>A0A9X5BER6</accession>
<protein>
    <submittedName>
        <fullName evidence="1">Uncharacterized protein</fullName>
    </submittedName>
</protein>
<dbReference type="Proteomes" id="UP001154420">
    <property type="component" value="Unassembled WGS sequence"/>
</dbReference>
<evidence type="ECO:0000313" key="1">
    <source>
        <dbReference type="EMBL" id="NBJ92384.1"/>
    </source>
</evidence>
<evidence type="ECO:0000313" key="2">
    <source>
        <dbReference type="Proteomes" id="UP001154420"/>
    </source>
</evidence>
<name>A0A9X5BER6_9FIRM</name>
<dbReference type="AlphaFoldDB" id="A0A9X5BER6"/>
<sequence>MRSETWNITPNVTMSGSQAVNSNQRMLGKHGNQFSKLLCANKTILKIDFRAWKVIKFVLRLILGYNLRKYLLTIRKYGG</sequence>
<keyword evidence="2" id="KW-1185">Reference proteome</keyword>
<organism evidence="1 2">
    <name type="scientific">Parablautia muri</name>
    <dbReference type="NCBI Taxonomy" id="2320879"/>
    <lineage>
        <taxon>Bacteria</taxon>
        <taxon>Bacillati</taxon>
        <taxon>Bacillota</taxon>
        <taxon>Clostridia</taxon>
        <taxon>Lachnospirales</taxon>
        <taxon>Lachnospiraceae</taxon>
        <taxon>Parablautia</taxon>
    </lineage>
</organism>
<comment type="caution">
    <text evidence="1">The sequence shown here is derived from an EMBL/GenBank/DDBJ whole genome shotgun (WGS) entry which is preliminary data.</text>
</comment>
<proteinExistence type="predicted"/>